<dbReference type="EMBL" id="KN294002">
    <property type="protein sequence ID" value="KGQ01409.1"/>
    <property type="molecule type" value="Genomic_DNA"/>
</dbReference>
<protein>
    <submittedName>
        <fullName evidence="1">Uncharacterized protein</fullName>
    </submittedName>
</protein>
<gene>
    <name evidence="1" type="ORF">PAAG_11873</name>
</gene>
<organism evidence="1 2">
    <name type="scientific">Paracoccidioides lutzii (strain ATCC MYA-826 / Pb01)</name>
    <name type="common">Paracoccidioides brasiliensis</name>
    <dbReference type="NCBI Taxonomy" id="502779"/>
    <lineage>
        <taxon>Eukaryota</taxon>
        <taxon>Fungi</taxon>
        <taxon>Dikarya</taxon>
        <taxon>Ascomycota</taxon>
        <taxon>Pezizomycotina</taxon>
        <taxon>Eurotiomycetes</taxon>
        <taxon>Eurotiomycetidae</taxon>
        <taxon>Onygenales</taxon>
        <taxon>Ajellomycetaceae</taxon>
        <taxon>Paracoccidioides</taxon>
    </lineage>
</organism>
<evidence type="ECO:0000313" key="1">
    <source>
        <dbReference type="EMBL" id="KGQ01409.1"/>
    </source>
</evidence>
<name>A0A0A2VKI9_PARBA</name>
<dbReference type="AlphaFoldDB" id="A0A0A2VKI9"/>
<proteinExistence type="predicted"/>
<sequence length="78" mass="8592">MAKRPPNAADAKSKASPFLSQRVVTWTHEISPGGRELFDDPLFIGYLFGITAAMDESAASRLNPQFQEFSWLPHAPSS</sequence>
<accession>A0A0A2VKI9</accession>
<dbReference type="VEuPathDB" id="FungiDB:PAAG_11873"/>
<dbReference type="Proteomes" id="UP000002059">
    <property type="component" value="Partially assembled WGS sequence"/>
</dbReference>
<dbReference type="KEGG" id="pbl:PAAG_11873"/>
<dbReference type="GeneID" id="26970721"/>
<keyword evidence="2" id="KW-1185">Reference proteome</keyword>
<dbReference type="HOGENOM" id="CLU_2622654_0_0_1"/>
<reference evidence="1 2" key="1">
    <citation type="journal article" date="2011" name="PLoS Genet.">
        <title>Comparative genomic analysis of human fungal pathogens causing paracoccidioidomycosis.</title>
        <authorList>
            <person name="Desjardins C.A."/>
            <person name="Champion M.D."/>
            <person name="Holder J.W."/>
            <person name="Muszewska A."/>
            <person name="Goldberg J."/>
            <person name="Bailao A.M."/>
            <person name="Brigido M.M."/>
            <person name="Ferreira M.E."/>
            <person name="Garcia A.M."/>
            <person name="Grynberg M."/>
            <person name="Gujja S."/>
            <person name="Heiman D.I."/>
            <person name="Henn M.R."/>
            <person name="Kodira C.D."/>
            <person name="Leon-Narvaez H."/>
            <person name="Longo L.V."/>
            <person name="Ma L.J."/>
            <person name="Malavazi I."/>
            <person name="Matsuo A.L."/>
            <person name="Morais F.V."/>
            <person name="Pereira M."/>
            <person name="Rodriguez-Brito S."/>
            <person name="Sakthikumar S."/>
            <person name="Salem-Izacc S.M."/>
            <person name="Sykes S.M."/>
            <person name="Teixeira M.M."/>
            <person name="Vallejo M.C."/>
            <person name="Walter M.E."/>
            <person name="Yandava C."/>
            <person name="Young S."/>
            <person name="Zeng Q."/>
            <person name="Zucker J."/>
            <person name="Felipe M.S."/>
            <person name="Goldman G.H."/>
            <person name="Haas B.J."/>
            <person name="McEwen J.G."/>
            <person name="Nino-Vega G."/>
            <person name="Puccia R."/>
            <person name="San-Blas G."/>
            <person name="Soares C.M."/>
            <person name="Birren B.W."/>
            <person name="Cuomo C.A."/>
        </authorList>
    </citation>
    <scope>NUCLEOTIDE SEQUENCE [LARGE SCALE GENOMIC DNA]</scope>
    <source>
        <strain evidence="2">ATCC MYA-826 / Pb01</strain>
    </source>
</reference>
<evidence type="ECO:0000313" key="2">
    <source>
        <dbReference type="Proteomes" id="UP000002059"/>
    </source>
</evidence>
<dbReference type="RefSeq" id="XP_015702934.1">
    <property type="nucleotide sequence ID" value="XM_015847446.1"/>
</dbReference>